<dbReference type="EMBL" id="CP010835">
    <property type="protein sequence ID" value="AMM54790.1"/>
    <property type="molecule type" value="Genomic_DNA"/>
</dbReference>
<dbReference type="GeneID" id="28492179"/>
<name>A0A127BBS8_9EURY</name>
<accession>A0A127BBS8</accession>
<dbReference type="Gene3D" id="3.30.70.1750">
    <property type="entry name" value="Uncharacterised protein PF11491, DUF3213"/>
    <property type="match status" value="1"/>
</dbReference>
<organism evidence="1 2">
    <name type="scientific">Pyrococcus kukulkanii</name>
    <dbReference type="NCBI Taxonomy" id="1609559"/>
    <lineage>
        <taxon>Archaea</taxon>
        <taxon>Methanobacteriati</taxon>
        <taxon>Methanobacteriota</taxon>
        <taxon>Thermococci</taxon>
        <taxon>Thermococcales</taxon>
        <taxon>Thermococcaceae</taxon>
        <taxon>Pyrococcus</taxon>
    </lineage>
</organism>
<dbReference type="Proteomes" id="UP000070587">
    <property type="component" value="Chromosome"/>
</dbReference>
<dbReference type="RefSeq" id="WP_068324182.1">
    <property type="nucleotide sequence ID" value="NZ_CP010835.1"/>
</dbReference>
<evidence type="ECO:0000313" key="1">
    <source>
        <dbReference type="EMBL" id="AMM54790.1"/>
    </source>
</evidence>
<reference evidence="2" key="1">
    <citation type="submission" date="2015-02" db="EMBL/GenBank/DDBJ databases">
        <title>Pyrococcus kukulkanii sp. nov., a novel hyperthermophilic archaeon isolated from a deep-sea hydrothermal vent at the Guaymas Basin.</title>
        <authorList>
            <person name="Oger P.M."/>
            <person name="Callac N."/>
            <person name="Jebbar M."/>
            <person name="Godfroy A."/>
        </authorList>
    </citation>
    <scope>NUCLEOTIDE SEQUENCE [LARGE SCALE GENOMIC DNA]</scope>
    <source>
        <strain evidence="2">NCB100</strain>
    </source>
</reference>
<proteinExistence type="predicted"/>
<dbReference type="Pfam" id="PF11491">
    <property type="entry name" value="DUF3213"/>
    <property type="match status" value="1"/>
</dbReference>
<sequence length="91" mass="10746">MKRITVKLDKISGEEAMRLQYELSLNDAIYRVFINPYLKEARITFDDSKIKLEEVLEKLKDFQPNVTGMEEVSLEKVIEESMSWNNKLKAY</sequence>
<protein>
    <submittedName>
        <fullName evidence="1">Uncharacterized protein</fullName>
    </submittedName>
</protein>
<dbReference type="KEGG" id="pyc:TQ32_10025"/>
<dbReference type="OrthoDB" id="86081at2157"/>
<dbReference type="InterPro" id="IPR021583">
    <property type="entry name" value="DUF3213"/>
</dbReference>
<evidence type="ECO:0000313" key="2">
    <source>
        <dbReference type="Proteomes" id="UP000070587"/>
    </source>
</evidence>
<dbReference type="AlphaFoldDB" id="A0A127BBS8"/>
<dbReference type="PATRIC" id="fig|1609559.3.peg.2071"/>
<reference evidence="1 2" key="2">
    <citation type="journal article" date="2016" name="Int. J. Syst. Evol. Microbiol.">
        <title>Pyrococcus kukulkanii sp. nov., a hyperthermophilic, piezophilic archaeon isolated from a deep-sea hydrothermal vent.</title>
        <authorList>
            <person name="Callac N."/>
            <person name="Oger P."/>
            <person name="Lesongeur F."/>
            <person name="Rattray J.E."/>
            <person name="Vannier P."/>
            <person name="Michoud G."/>
            <person name="Beauverger M."/>
            <person name="Gayet N."/>
            <person name="Rouxel O."/>
            <person name="Jebbar M."/>
            <person name="Godfroy A."/>
        </authorList>
    </citation>
    <scope>NUCLEOTIDE SEQUENCE [LARGE SCALE GENOMIC DNA]</scope>
    <source>
        <strain evidence="1 2">NCB100</strain>
    </source>
</reference>
<dbReference type="STRING" id="1609559.TQ32_10025"/>
<gene>
    <name evidence="1" type="ORF">TQ32_10025</name>
</gene>